<comment type="similarity">
    <text evidence="3">In the C-terminal section; belongs to the APS kinase family.</text>
</comment>
<dbReference type="EMBL" id="JBHTIL010000001">
    <property type="protein sequence ID" value="MFD0925894.1"/>
    <property type="molecule type" value="Genomic_DNA"/>
</dbReference>
<evidence type="ECO:0000256" key="4">
    <source>
        <dbReference type="ARBA" id="ARBA00007237"/>
    </source>
</evidence>
<comment type="caution">
    <text evidence="14">The sequence shown here is derived from an EMBL/GenBank/DDBJ whole genome shotgun (WGS) entry which is preliminary data.</text>
</comment>
<reference evidence="15" key="1">
    <citation type="journal article" date="2019" name="Int. J. Syst. Evol. Microbiol.">
        <title>The Global Catalogue of Microorganisms (GCM) 10K type strain sequencing project: providing services to taxonomists for standard genome sequencing and annotation.</title>
        <authorList>
            <consortium name="The Broad Institute Genomics Platform"/>
            <consortium name="The Broad Institute Genome Sequencing Center for Infectious Disease"/>
            <person name="Wu L."/>
            <person name="Ma J."/>
        </authorList>
    </citation>
    <scope>NUCLEOTIDE SEQUENCE [LARGE SCALE GENOMIC DNA]</scope>
    <source>
        <strain evidence="15">CCUG 50873</strain>
    </source>
</reference>
<name>A0ABW3G6L0_9NOCA</name>
<evidence type="ECO:0000256" key="7">
    <source>
        <dbReference type="ARBA" id="ARBA00022741"/>
    </source>
</evidence>
<comment type="catalytic activity">
    <reaction evidence="11">
        <text>sulfate + ATP + H(+) = adenosine 5'-phosphosulfate + diphosphate</text>
        <dbReference type="Rhea" id="RHEA:18133"/>
        <dbReference type="ChEBI" id="CHEBI:15378"/>
        <dbReference type="ChEBI" id="CHEBI:16189"/>
        <dbReference type="ChEBI" id="CHEBI:30616"/>
        <dbReference type="ChEBI" id="CHEBI:33019"/>
        <dbReference type="ChEBI" id="CHEBI:58243"/>
        <dbReference type="EC" id="2.7.7.4"/>
    </reaction>
</comment>
<keyword evidence="7 12" id="KW-0547">Nucleotide-binding</keyword>
<dbReference type="Pfam" id="PF00009">
    <property type="entry name" value="GTP_EFTU"/>
    <property type="match status" value="1"/>
</dbReference>
<dbReference type="InterPro" id="IPR054696">
    <property type="entry name" value="GTP-eEF1A_C"/>
</dbReference>
<dbReference type="InterPro" id="IPR000795">
    <property type="entry name" value="T_Tr_GTP-bd_dom"/>
</dbReference>
<dbReference type="SUPFAM" id="SSF50465">
    <property type="entry name" value="EF-Tu/eEF-1alpha/eIF2-gamma C-terminal domain"/>
    <property type="match status" value="1"/>
</dbReference>
<keyword evidence="5 12" id="KW-0808">Transferase</keyword>
<evidence type="ECO:0000256" key="5">
    <source>
        <dbReference type="ARBA" id="ARBA00022679"/>
    </source>
</evidence>
<dbReference type="PRINTS" id="PR00315">
    <property type="entry name" value="ELONGATNFCT"/>
</dbReference>
<keyword evidence="9" id="KW-0342">GTP-binding</keyword>
<comment type="pathway">
    <text evidence="12">Sulfur metabolism; hydrogen sulfide biosynthesis; sulfite from sulfate: step 2/3.</text>
</comment>
<accession>A0ABW3G6L0</accession>
<sequence>MTTGTGTNRRELLRLATAGSVDDGKSTLIGRLMHDTDSLPLDHLDAVRRDGVPDLAALSDGLRAEQEQGITIDVAYRFFSTDARSYILADTPGHERYTRNMFTGASTADVAVLLVDASAGVLRQTRRHARIATLLGVPHLVAAVNKIDLVDFDAARFTEVEAELRTLAERLGGVDITVIPMVARDGDNVVHRSTRTPWYYGPSLLECLETIDLEAPAARAGHLRLPVQWVSRPAAGERRRYTGRLSAGTVRTGDEIVVLPSGSRSTVTAIDTLDPERSVAVAPLSVSVELADDIDVGRGDVLVAGSDDAHRPVLARELDATVCWFGETPLRAGDRLALKHSTSTVRATVQTIGNRLDPETLEVQDLPVALALNDIGSVTIRTSSVLVADPYTTDREAGAFILIDETTNDTVGAGVIDEAREVVPGKQTRNDITWHPSALDRGHRWSSTGQRGATIWLTGLPASGKSTVAVALERALVESGRAAYLLDGDNVRHGLSDDLGFSAGDRAENIRRVGHLTRLLADAGVVAIASLVSPLRSDRAVARALNDAAGLPFVEVAVTTPLAECERRDPKGLYARARAGELTGLTGLDAPYEAPESPEVSVDTTDVDTDAAVALVLAELARVETQTGVGALR</sequence>
<comment type="similarity">
    <text evidence="4">In the N-terminal section; belongs to the TRAFAC class translation factor GTPase superfamily. Classic translation factor GTPase family. CysN/NodQ subfamily.</text>
</comment>
<keyword evidence="15" id="KW-1185">Reference proteome</keyword>
<dbReference type="PROSITE" id="PS00301">
    <property type="entry name" value="G_TR_1"/>
    <property type="match status" value="1"/>
</dbReference>
<evidence type="ECO:0000256" key="8">
    <source>
        <dbReference type="ARBA" id="ARBA00022840"/>
    </source>
</evidence>
<evidence type="ECO:0000259" key="13">
    <source>
        <dbReference type="PROSITE" id="PS51722"/>
    </source>
</evidence>
<dbReference type="NCBIfam" id="TIGR02034">
    <property type="entry name" value="CysN"/>
    <property type="match status" value="1"/>
</dbReference>
<evidence type="ECO:0000256" key="10">
    <source>
        <dbReference type="ARBA" id="ARBA00023268"/>
    </source>
</evidence>
<dbReference type="Pfam" id="PF01583">
    <property type="entry name" value="APS_kinase"/>
    <property type="match status" value="1"/>
</dbReference>
<evidence type="ECO:0000256" key="3">
    <source>
        <dbReference type="ARBA" id="ARBA00005438"/>
    </source>
</evidence>
<dbReference type="CDD" id="cd03695">
    <property type="entry name" value="CysN_NodQ_II"/>
    <property type="match status" value="1"/>
</dbReference>
<dbReference type="HAMAP" id="MF_00065">
    <property type="entry name" value="Adenylyl_sulf_kinase"/>
    <property type="match status" value="1"/>
</dbReference>
<protein>
    <recommendedName>
        <fullName evidence="12">Adenylyl-sulfate kinase</fullName>
        <ecNumber evidence="12">2.7.1.25</ecNumber>
    </recommendedName>
    <alternativeName>
        <fullName evidence="12">APS kinase</fullName>
    </alternativeName>
    <alternativeName>
        <fullName evidence="12">ATP adenosine-5'-phosphosulfate 3'-phosphotransferase</fullName>
    </alternativeName>
    <alternativeName>
        <fullName evidence="12">Adenosine-5'-phosphosulfate kinase</fullName>
    </alternativeName>
</protein>
<dbReference type="PROSITE" id="PS51722">
    <property type="entry name" value="G_TR_2"/>
    <property type="match status" value="1"/>
</dbReference>
<keyword evidence="12" id="KW-0597">Phosphoprotein</keyword>
<evidence type="ECO:0000313" key="14">
    <source>
        <dbReference type="EMBL" id="MFD0925894.1"/>
    </source>
</evidence>
<dbReference type="InterPro" id="IPR059117">
    <property type="entry name" value="APS_kinase_dom"/>
</dbReference>
<proteinExistence type="inferred from homology"/>
<dbReference type="InterPro" id="IPR041757">
    <property type="entry name" value="CysN_GTP-bd"/>
</dbReference>
<dbReference type="InterPro" id="IPR044139">
    <property type="entry name" value="CysN_NoDQ_III"/>
</dbReference>
<feature type="domain" description="Tr-type G" evidence="13">
    <location>
        <begin position="10"/>
        <end position="219"/>
    </location>
</feature>
<keyword evidence="6" id="KW-0548">Nucleotidyltransferase</keyword>
<dbReference type="InterPro" id="IPR002891">
    <property type="entry name" value="APS"/>
</dbReference>
<evidence type="ECO:0000256" key="1">
    <source>
        <dbReference type="ARBA" id="ARBA00001823"/>
    </source>
</evidence>
<keyword evidence="10" id="KW-0511">Multifunctional enzyme</keyword>
<comment type="function">
    <text evidence="12">Catalyzes the synthesis of activated sulfate.</text>
</comment>
<dbReference type="NCBIfam" id="NF004035">
    <property type="entry name" value="PRK05506.1"/>
    <property type="match status" value="1"/>
</dbReference>
<dbReference type="NCBIfam" id="TIGR00455">
    <property type="entry name" value="apsK"/>
    <property type="match status" value="1"/>
</dbReference>
<dbReference type="GO" id="GO:0004020">
    <property type="term" value="F:adenylylsulfate kinase activity"/>
    <property type="evidence" value="ECO:0007669"/>
    <property type="project" value="UniProtKB-EC"/>
</dbReference>
<dbReference type="SUPFAM" id="SSF52540">
    <property type="entry name" value="P-loop containing nucleoside triphosphate hydrolases"/>
    <property type="match status" value="2"/>
</dbReference>
<dbReference type="RefSeq" id="WP_253646190.1">
    <property type="nucleotide sequence ID" value="NZ_BAAAMO010000002.1"/>
</dbReference>
<dbReference type="Proteomes" id="UP001597068">
    <property type="component" value="Unassembled WGS sequence"/>
</dbReference>
<dbReference type="InterPro" id="IPR031157">
    <property type="entry name" value="G_TR_CS"/>
</dbReference>
<evidence type="ECO:0000313" key="15">
    <source>
        <dbReference type="Proteomes" id="UP001597068"/>
    </source>
</evidence>
<evidence type="ECO:0000256" key="6">
    <source>
        <dbReference type="ARBA" id="ARBA00022695"/>
    </source>
</evidence>
<dbReference type="InterPro" id="IPR009001">
    <property type="entry name" value="Transl_elong_EF1A/Init_IF2_C"/>
</dbReference>
<dbReference type="CDD" id="cd02027">
    <property type="entry name" value="APSK"/>
    <property type="match status" value="1"/>
</dbReference>
<feature type="active site" description="Phosphoserine intermediate" evidence="12">
    <location>
        <position position="533"/>
    </location>
</feature>
<comment type="function">
    <text evidence="2">APS kinase catalyzes the synthesis of activated sulfate.</text>
</comment>
<evidence type="ECO:0000256" key="11">
    <source>
        <dbReference type="ARBA" id="ARBA00049370"/>
    </source>
</evidence>
<dbReference type="InterPro" id="IPR044138">
    <property type="entry name" value="CysN_II"/>
</dbReference>
<dbReference type="SUPFAM" id="SSF50447">
    <property type="entry name" value="Translation proteins"/>
    <property type="match status" value="1"/>
</dbReference>
<comment type="similarity">
    <text evidence="12">Belongs to the APS kinase family.</text>
</comment>
<dbReference type="Gene3D" id="3.40.50.300">
    <property type="entry name" value="P-loop containing nucleotide triphosphate hydrolases"/>
    <property type="match status" value="2"/>
</dbReference>
<feature type="binding site" evidence="12">
    <location>
        <begin position="459"/>
        <end position="466"/>
    </location>
    <ligand>
        <name>ATP</name>
        <dbReference type="ChEBI" id="CHEBI:30616"/>
    </ligand>
</feature>
<dbReference type="EC" id="2.7.1.25" evidence="12"/>
<evidence type="ECO:0000256" key="9">
    <source>
        <dbReference type="ARBA" id="ARBA00023134"/>
    </source>
</evidence>
<dbReference type="Gene3D" id="2.40.30.10">
    <property type="entry name" value="Translation factors"/>
    <property type="match status" value="2"/>
</dbReference>
<evidence type="ECO:0000256" key="12">
    <source>
        <dbReference type="HAMAP-Rule" id="MF_00065"/>
    </source>
</evidence>
<dbReference type="InterPro" id="IPR050100">
    <property type="entry name" value="TRAFAC_GTPase_members"/>
</dbReference>
<dbReference type="CDD" id="cd04095">
    <property type="entry name" value="CysN_NoDQ_III"/>
    <property type="match status" value="1"/>
</dbReference>
<dbReference type="Pfam" id="PF22594">
    <property type="entry name" value="GTP-eEF1A_C"/>
    <property type="match status" value="1"/>
</dbReference>
<dbReference type="InterPro" id="IPR009000">
    <property type="entry name" value="Transl_B-barrel_sf"/>
</dbReference>
<dbReference type="CDD" id="cd04166">
    <property type="entry name" value="CysN_ATPS"/>
    <property type="match status" value="1"/>
</dbReference>
<dbReference type="NCBIfam" id="NF003013">
    <property type="entry name" value="PRK03846.1"/>
    <property type="match status" value="1"/>
</dbReference>
<gene>
    <name evidence="12 14" type="primary">cysC</name>
    <name evidence="14" type="ORF">ACFQ04_09110</name>
</gene>
<keyword evidence="12 14" id="KW-0418">Kinase</keyword>
<comment type="catalytic activity">
    <reaction evidence="1 12">
        <text>adenosine 5'-phosphosulfate + ATP = 3'-phosphoadenylyl sulfate + ADP + H(+)</text>
        <dbReference type="Rhea" id="RHEA:24152"/>
        <dbReference type="ChEBI" id="CHEBI:15378"/>
        <dbReference type="ChEBI" id="CHEBI:30616"/>
        <dbReference type="ChEBI" id="CHEBI:58243"/>
        <dbReference type="ChEBI" id="CHEBI:58339"/>
        <dbReference type="ChEBI" id="CHEBI:456216"/>
        <dbReference type="EC" id="2.7.1.25"/>
    </reaction>
</comment>
<organism evidence="14 15">
    <name type="scientific">Williamsia deligens</name>
    <dbReference type="NCBI Taxonomy" id="321325"/>
    <lineage>
        <taxon>Bacteria</taxon>
        <taxon>Bacillati</taxon>
        <taxon>Actinomycetota</taxon>
        <taxon>Actinomycetes</taxon>
        <taxon>Mycobacteriales</taxon>
        <taxon>Nocardiaceae</taxon>
        <taxon>Williamsia</taxon>
    </lineage>
</organism>
<dbReference type="InterPro" id="IPR027417">
    <property type="entry name" value="P-loop_NTPase"/>
</dbReference>
<evidence type="ECO:0000256" key="2">
    <source>
        <dbReference type="ARBA" id="ARBA00002357"/>
    </source>
</evidence>
<keyword evidence="8 12" id="KW-0067">ATP-binding</keyword>
<dbReference type="InterPro" id="IPR011779">
    <property type="entry name" value="SO4_adenylTrfase_lsu"/>
</dbReference>
<dbReference type="PANTHER" id="PTHR23115">
    <property type="entry name" value="TRANSLATION FACTOR"/>
    <property type="match status" value="1"/>
</dbReference>